<dbReference type="GO" id="GO:0015833">
    <property type="term" value="P:peptide transport"/>
    <property type="evidence" value="ECO:0007669"/>
    <property type="project" value="InterPro"/>
</dbReference>
<feature type="domain" description="ABC transporter" evidence="6">
    <location>
        <begin position="6"/>
        <end position="258"/>
    </location>
</feature>
<evidence type="ECO:0000256" key="5">
    <source>
        <dbReference type="ARBA" id="ARBA00022840"/>
    </source>
</evidence>
<dbReference type="RefSeq" id="WP_274942604.1">
    <property type="nucleotide sequence ID" value="NZ_JANWOI010000001.1"/>
</dbReference>
<evidence type="ECO:0000256" key="1">
    <source>
        <dbReference type="ARBA" id="ARBA00004417"/>
    </source>
</evidence>
<evidence type="ECO:0000256" key="2">
    <source>
        <dbReference type="ARBA" id="ARBA00005417"/>
    </source>
</evidence>
<dbReference type="GO" id="GO:0005524">
    <property type="term" value="F:ATP binding"/>
    <property type="evidence" value="ECO:0007669"/>
    <property type="project" value="UniProtKB-KW"/>
</dbReference>
<evidence type="ECO:0000256" key="3">
    <source>
        <dbReference type="ARBA" id="ARBA00022448"/>
    </source>
</evidence>
<organism evidence="7 8">
    <name type="scientific">Govanella unica</name>
    <dbReference type="NCBI Taxonomy" id="2975056"/>
    <lineage>
        <taxon>Bacteria</taxon>
        <taxon>Pseudomonadati</taxon>
        <taxon>Pseudomonadota</taxon>
        <taxon>Alphaproteobacteria</taxon>
        <taxon>Emcibacterales</taxon>
        <taxon>Govanellaceae</taxon>
        <taxon>Govanella</taxon>
    </lineage>
</organism>
<evidence type="ECO:0000313" key="8">
    <source>
        <dbReference type="Proteomes" id="UP001141619"/>
    </source>
</evidence>
<dbReference type="PANTHER" id="PTHR43776:SF7">
    <property type="entry name" value="D,D-DIPEPTIDE TRANSPORT ATP-BINDING PROTEIN DDPF-RELATED"/>
    <property type="match status" value="1"/>
</dbReference>
<dbReference type="PROSITE" id="PS00211">
    <property type="entry name" value="ABC_TRANSPORTER_1"/>
    <property type="match status" value="1"/>
</dbReference>
<dbReference type="InterPro" id="IPR017871">
    <property type="entry name" value="ABC_transporter-like_CS"/>
</dbReference>
<dbReference type="EMBL" id="JANWOI010000001">
    <property type="protein sequence ID" value="MDA5192903.1"/>
    <property type="molecule type" value="Genomic_DNA"/>
</dbReference>
<reference evidence="7" key="1">
    <citation type="submission" date="2022-08" db="EMBL/GenBank/DDBJ databases">
        <authorList>
            <person name="Vandamme P."/>
            <person name="Hettiarachchi A."/>
            <person name="Peeters C."/>
            <person name="Cnockaert M."/>
            <person name="Carlier A."/>
        </authorList>
    </citation>
    <scope>NUCLEOTIDE SEQUENCE</scope>
    <source>
        <strain evidence="7">LMG 31809</strain>
    </source>
</reference>
<dbReference type="InterPro" id="IPR003593">
    <property type="entry name" value="AAA+_ATPase"/>
</dbReference>
<dbReference type="Pfam" id="PF08352">
    <property type="entry name" value="oligo_HPY"/>
    <property type="match status" value="1"/>
</dbReference>
<dbReference type="SUPFAM" id="SSF52540">
    <property type="entry name" value="P-loop containing nucleoside triphosphate hydrolases"/>
    <property type="match status" value="1"/>
</dbReference>
<comment type="caution">
    <text evidence="7">The sequence shown here is derived from an EMBL/GenBank/DDBJ whole genome shotgun (WGS) entry which is preliminary data.</text>
</comment>
<dbReference type="Proteomes" id="UP001141619">
    <property type="component" value="Unassembled WGS sequence"/>
</dbReference>
<dbReference type="InterPro" id="IPR027417">
    <property type="entry name" value="P-loop_NTPase"/>
</dbReference>
<protein>
    <submittedName>
        <fullName evidence="7">ATP-binding cassette domain-containing protein</fullName>
    </submittedName>
</protein>
<keyword evidence="5 7" id="KW-0067">ATP-binding</keyword>
<dbReference type="GO" id="GO:0016887">
    <property type="term" value="F:ATP hydrolysis activity"/>
    <property type="evidence" value="ECO:0007669"/>
    <property type="project" value="InterPro"/>
</dbReference>
<keyword evidence="8" id="KW-1185">Reference proteome</keyword>
<dbReference type="InterPro" id="IPR003439">
    <property type="entry name" value="ABC_transporter-like_ATP-bd"/>
</dbReference>
<keyword evidence="4" id="KW-0547">Nucleotide-binding</keyword>
<keyword evidence="3" id="KW-0813">Transport</keyword>
<dbReference type="PROSITE" id="PS50893">
    <property type="entry name" value="ABC_TRANSPORTER_2"/>
    <property type="match status" value="1"/>
</dbReference>
<dbReference type="GO" id="GO:0005886">
    <property type="term" value="C:plasma membrane"/>
    <property type="evidence" value="ECO:0007669"/>
    <property type="project" value="UniProtKB-SubCell"/>
</dbReference>
<dbReference type="CDD" id="cd03257">
    <property type="entry name" value="ABC_NikE_OppD_transporters"/>
    <property type="match status" value="1"/>
</dbReference>
<name>A0A9X3Z6D9_9PROT</name>
<dbReference type="InterPro" id="IPR013563">
    <property type="entry name" value="Oligopep_ABC_C"/>
</dbReference>
<accession>A0A9X3Z6D9</accession>
<dbReference type="NCBIfam" id="TIGR01727">
    <property type="entry name" value="oligo_HPY"/>
    <property type="match status" value="1"/>
</dbReference>
<reference evidence="7" key="2">
    <citation type="journal article" date="2023" name="Syst. Appl. Microbiol.">
        <title>Govania unica gen. nov., sp. nov., a rare biosphere bacterium that represents a novel family in the class Alphaproteobacteria.</title>
        <authorList>
            <person name="Vandamme P."/>
            <person name="Peeters C."/>
            <person name="Hettiarachchi A."/>
            <person name="Cnockaert M."/>
            <person name="Carlier A."/>
        </authorList>
    </citation>
    <scope>NUCLEOTIDE SEQUENCE</scope>
    <source>
        <strain evidence="7">LMG 31809</strain>
    </source>
</reference>
<dbReference type="FunFam" id="3.40.50.300:FF:000016">
    <property type="entry name" value="Oligopeptide ABC transporter ATP-binding component"/>
    <property type="match status" value="1"/>
</dbReference>
<dbReference type="Pfam" id="PF00005">
    <property type="entry name" value="ABC_tran"/>
    <property type="match status" value="1"/>
</dbReference>
<evidence type="ECO:0000256" key="4">
    <source>
        <dbReference type="ARBA" id="ARBA00022741"/>
    </source>
</evidence>
<comment type="subcellular location">
    <subcellularLocation>
        <location evidence="1">Cell inner membrane</location>
        <topology evidence="1">Peripheral membrane protein</topology>
    </subcellularLocation>
</comment>
<dbReference type="InterPro" id="IPR050319">
    <property type="entry name" value="ABC_transp_ATP-bind"/>
</dbReference>
<evidence type="ECO:0000313" key="7">
    <source>
        <dbReference type="EMBL" id="MDA5192903.1"/>
    </source>
</evidence>
<dbReference type="Gene3D" id="3.40.50.300">
    <property type="entry name" value="P-loop containing nucleotide triphosphate hydrolases"/>
    <property type="match status" value="1"/>
</dbReference>
<dbReference type="PANTHER" id="PTHR43776">
    <property type="entry name" value="TRANSPORT ATP-BINDING PROTEIN"/>
    <property type="match status" value="1"/>
</dbReference>
<evidence type="ECO:0000259" key="6">
    <source>
        <dbReference type="PROSITE" id="PS50893"/>
    </source>
</evidence>
<proteinExistence type="inferred from homology"/>
<gene>
    <name evidence="7" type="ORF">NYP16_02880</name>
</gene>
<sequence length="333" mass="36430">MNAPILKVENLQVHFPVAVGGIFIPTYKPLRAVDGISFELAAGETLGIVGESGCGKSTLGRAIIRLIEPTGGRVVWFGEDLAALDEKALRAKRQDLQIIFQSPLASLNPRMTVGRIIGEPLEIFHPEMTADMRRAEVANAMAVVGLDIQSADRYPHEFSGGQCQRISIARAMILKPKLLVCDEAVSALDVSVKAQIINLLKDIQKETGVALLFISHDLAVVRNICKRVMVMFLGKVMEIGDTRQIFDAPQHPYTRALLNAIPLPDPRAERERPAVLLNDELPSPLNPPSGCVFRTRCPLATPHCIHEAPELVAKTSDHRTACHYAGHDLPTAR</sequence>
<dbReference type="SMART" id="SM00382">
    <property type="entry name" value="AAA"/>
    <property type="match status" value="1"/>
</dbReference>
<dbReference type="AlphaFoldDB" id="A0A9X3Z6D9"/>
<comment type="similarity">
    <text evidence="2">Belongs to the ABC transporter superfamily.</text>
</comment>
<dbReference type="GO" id="GO:0055085">
    <property type="term" value="P:transmembrane transport"/>
    <property type="evidence" value="ECO:0007669"/>
    <property type="project" value="UniProtKB-ARBA"/>
</dbReference>